<organism evidence="12 13">
    <name type="scientific">Clostridium isatidis</name>
    <dbReference type="NCBI Taxonomy" id="182773"/>
    <lineage>
        <taxon>Bacteria</taxon>
        <taxon>Bacillati</taxon>
        <taxon>Bacillota</taxon>
        <taxon>Clostridia</taxon>
        <taxon>Eubacteriales</taxon>
        <taxon>Clostridiaceae</taxon>
        <taxon>Clostridium</taxon>
    </lineage>
</organism>
<keyword evidence="5 9" id="KW-0472">Membrane</keyword>
<dbReference type="PROSITE" id="PS50885">
    <property type="entry name" value="HAMP"/>
    <property type="match status" value="1"/>
</dbReference>
<dbReference type="KEGG" id="cia:BEN51_10590"/>
<comment type="subcellular location">
    <subcellularLocation>
        <location evidence="1">Cell membrane</location>
        <topology evidence="1">Multi-pass membrane protein</topology>
    </subcellularLocation>
</comment>
<dbReference type="Gene3D" id="1.10.8.500">
    <property type="entry name" value="HAMP domain in histidine kinase"/>
    <property type="match status" value="1"/>
</dbReference>
<evidence type="ECO:0000256" key="5">
    <source>
        <dbReference type="ARBA" id="ARBA00023136"/>
    </source>
</evidence>
<name>A0A343JEF6_9CLOT</name>
<dbReference type="GO" id="GO:0005886">
    <property type="term" value="C:plasma membrane"/>
    <property type="evidence" value="ECO:0007669"/>
    <property type="project" value="UniProtKB-SubCell"/>
</dbReference>
<protein>
    <recommendedName>
        <fullName evidence="14">Chemotaxis protein</fullName>
    </recommendedName>
</protein>
<evidence type="ECO:0000256" key="4">
    <source>
        <dbReference type="ARBA" id="ARBA00022989"/>
    </source>
</evidence>
<dbReference type="InterPro" id="IPR004089">
    <property type="entry name" value="MCPsignal_dom"/>
</dbReference>
<keyword evidence="2" id="KW-1003">Cell membrane</keyword>
<dbReference type="Proteomes" id="UP000264883">
    <property type="component" value="Chromosome"/>
</dbReference>
<evidence type="ECO:0000259" key="11">
    <source>
        <dbReference type="PROSITE" id="PS50885"/>
    </source>
</evidence>
<keyword evidence="13" id="KW-1185">Reference proteome</keyword>
<evidence type="ECO:0000256" key="7">
    <source>
        <dbReference type="ARBA" id="ARBA00029447"/>
    </source>
</evidence>
<evidence type="ECO:0000256" key="9">
    <source>
        <dbReference type="SAM" id="Phobius"/>
    </source>
</evidence>
<dbReference type="Pfam" id="PF17203">
    <property type="entry name" value="sCache_3_2"/>
    <property type="match status" value="1"/>
</dbReference>
<gene>
    <name evidence="12" type="ORF">BEN51_10590</name>
</gene>
<dbReference type="GO" id="GO:0007165">
    <property type="term" value="P:signal transduction"/>
    <property type="evidence" value="ECO:0007669"/>
    <property type="project" value="UniProtKB-KW"/>
</dbReference>
<evidence type="ECO:0000256" key="8">
    <source>
        <dbReference type="PROSITE-ProRule" id="PRU00284"/>
    </source>
</evidence>
<evidence type="ECO:0000259" key="10">
    <source>
        <dbReference type="PROSITE" id="PS50111"/>
    </source>
</evidence>
<feature type="domain" description="Methyl-accepting transducer" evidence="10">
    <location>
        <begin position="386"/>
        <end position="643"/>
    </location>
</feature>
<comment type="similarity">
    <text evidence="7">Belongs to the methyl-accepting chemotaxis (MCP) protein family.</text>
</comment>
<keyword evidence="4 9" id="KW-1133">Transmembrane helix</keyword>
<dbReference type="Pfam" id="PF00672">
    <property type="entry name" value="HAMP"/>
    <property type="match status" value="1"/>
</dbReference>
<sequence>MKGLNKKTLRFKIGFIPIISVLIAILLITASIIFIAKESIMKQVKTDGIMIANQAVSQLEINDTALEIMNSNVEATAKNIANFINDNEKSISNDFLKKIAQQFEIDEINIGNKEGEIINSNLETSIGSVYDADHKASIVLRGEADVYMENIRKSRETDDYYKYGYVKRNSGGVIQIGILANKIQSFSDSVGYQALINSIKKEENIVYASYVDKNFNIVAHSIAEEVGTVREDEAVKNVLEKGETYTAKYFFDREQVNVYSIIVPVKEGNDIIGVIDIGLSLENVEDTIQNIIIIASIIAIVLFIIIFTLLALISRSVIKPIKELSISSKNIANGELYHSITVGSQDEIGVLASSFRDMVNNLKDIIVNIQSKTNETGEMSEQLSSSSSQLSSASTDVSYAIQEVAQGITSQANDILEITNYMSRLAEEIEGIHNKMDVVKLNVDDAGTKANEEVENIDNILTSFTNLRNGFNEVVKKVSILSTSISQIGSITEAINGISEQTNLLALNAAIEAARAGEAGKGFAVVAEEVRKLAQESRDATEQINLLINSITNETDEVNKTSKDVEELIINQVRAVEQTTNSLKDIINAFSNITPLIDDTYEYIDSTLNSKEIVMDKIQGVSSVSQEVSATTEEIAASSEEMMASAQEVSAYASRLRDISKELVDGVSKFKSDK</sequence>
<accession>A0A343JEF6</accession>
<feature type="transmembrane region" description="Helical" evidence="9">
    <location>
        <begin position="12"/>
        <end position="36"/>
    </location>
</feature>
<dbReference type="SUPFAM" id="SSF103190">
    <property type="entry name" value="Sensory domain-like"/>
    <property type="match status" value="1"/>
</dbReference>
<dbReference type="InterPro" id="IPR003660">
    <property type="entry name" value="HAMP_dom"/>
</dbReference>
<proteinExistence type="inferred from homology"/>
<dbReference type="Pfam" id="PF00015">
    <property type="entry name" value="MCPsignal"/>
    <property type="match status" value="1"/>
</dbReference>
<evidence type="ECO:0000313" key="12">
    <source>
        <dbReference type="EMBL" id="ASW43914.1"/>
    </source>
</evidence>
<keyword evidence="6 8" id="KW-0807">Transducer</keyword>
<dbReference type="PANTHER" id="PTHR32089:SF112">
    <property type="entry name" value="LYSOZYME-LIKE PROTEIN-RELATED"/>
    <property type="match status" value="1"/>
</dbReference>
<evidence type="ECO:0008006" key="14">
    <source>
        <dbReference type="Google" id="ProtNLM"/>
    </source>
</evidence>
<dbReference type="PROSITE" id="PS50111">
    <property type="entry name" value="CHEMOTAXIS_TRANSDUC_2"/>
    <property type="match status" value="1"/>
</dbReference>
<dbReference type="SUPFAM" id="SSF58104">
    <property type="entry name" value="Methyl-accepting chemotaxis protein (MCP) signaling domain"/>
    <property type="match status" value="1"/>
</dbReference>
<dbReference type="SMART" id="SM00283">
    <property type="entry name" value="MA"/>
    <property type="match status" value="1"/>
</dbReference>
<evidence type="ECO:0000256" key="6">
    <source>
        <dbReference type="ARBA" id="ARBA00023224"/>
    </source>
</evidence>
<dbReference type="InterPro" id="IPR029151">
    <property type="entry name" value="Sensor-like_sf"/>
</dbReference>
<dbReference type="RefSeq" id="WP_164704109.1">
    <property type="nucleotide sequence ID" value="NZ_CP016786.1"/>
</dbReference>
<dbReference type="PANTHER" id="PTHR32089">
    <property type="entry name" value="METHYL-ACCEPTING CHEMOTAXIS PROTEIN MCPB"/>
    <property type="match status" value="1"/>
</dbReference>
<reference evidence="12 13" key="1">
    <citation type="submission" date="2016-08" db="EMBL/GenBank/DDBJ databases">
        <title>Complete Genome Sequence Of The Indigo Reducing Clostridium isatidis DSM15098.</title>
        <authorList>
            <person name="Little G.T."/>
            <person name="Minton N.P."/>
        </authorList>
    </citation>
    <scope>NUCLEOTIDE SEQUENCE [LARGE SCALE GENOMIC DNA]</scope>
    <source>
        <strain evidence="12 13">DSM 15098</strain>
    </source>
</reference>
<dbReference type="CDD" id="cd06225">
    <property type="entry name" value="HAMP"/>
    <property type="match status" value="1"/>
</dbReference>
<dbReference type="AlphaFoldDB" id="A0A343JEF6"/>
<feature type="transmembrane region" description="Helical" evidence="9">
    <location>
        <begin position="291"/>
        <end position="313"/>
    </location>
</feature>
<dbReference type="Gene3D" id="1.10.287.950">
    <property type="entry name" value="Methyl-accepting chemotaxis protein"/>
    <property type="match status" value="1"/>
</dbReference>
<evidence type="ECO:0000256" key="2">
    <source>
        <dbReference type="ARBA" id="ARBA00022475"/>
    </source>
</evidence>
<dbReference type="InterPro" id="IPR033463">
    <property type="entry name" value="sCache_3"/>
</dbReference>
<dbReference type="SMART" id="SM00304">
    <property type="entry name" value="HAMP"/>
    <property type="match status" value="1"/>
</dbReference>
<feature type="domain" description="HAMP" evidence="11">
    <location>
        <begin position="315"/>
        <end position="367"/>
    </location>
</feature>
<evidence type="ECO:0000256" key="1">
    <source>
        <dbReference type="ARBA" id="ARBA00004651"/>
    </source>
</evidence>
<evidence type="ECO:0000313" key="13">
    <source>
        <dbReference type="Proteomes" id="UP000264883"/>
    </source>
</evidence>
<dbReference type="EMBL" id="CP016786">
    <property type="protein sequence ID" value="ASW43914.1"/>
    <property type="molecule type" value="Genomic_DNA"/>
</dbReference>
<evidence type="ECO:0000256" key="3">
    <source>
        <dbReference type="ARBA" id="ARBA00022692"/>
    </source>
</evidence>
<keyword evidence="3 9" id="KW-0812">Transmembrane</keyword>
<dbReference type="Gene3D" id="3.30.450.20">
    <property type="entry name" value="PAS domain"/>
    <property type="match status" value="1"/>
</dbReference>